<reference evidence="10 11" key="1">
    <citation type="journal article" date="2019" name="Int. J. Syst. Evol. Microbiol.">
        <title>The Global Catalogue of Microorganisms (GCM) 10K type strain sequencing project: providing services to taxonomists for standard genome sequencing and annotation.</title>
        <authorList>
            <consortium name="The Broad Institute Genomics Platform"/>
            <consortium name="The Broad Institute Genome Sequencing Center for Infectious Disease"/>
            <person name="Wu L."/>
            <person name="Ma J."/>
        </authorList>
    </citation>
    <scope>NUCLEOTIDE SEQUENCE [LARGE SCALE GENOMIC DNA]</scope>
    <source>
        <strain evidence="10 11">JCM 13004</strain>
    </source>
</reference>
<dbReference type="PROSITE" id="PS51986">
    <property type="entry name" value="GS_BETA_GRASP"/>
    <property type="match status" value="1"/>
</dbReference>
<dbReference type="InterPro" id="IPR008146">
    <property type="entry name" value="Gln_synth_cat_dom"/>
</dbReference>
<gene>
    <name evidence="10" type="primary">glnA3</name>
    <name evidence="10" type="ORF">GCM10009665_44660</name>
</gene>
<dbReference type="Pfam" id="PF16952">
    <property type="entry name" value="Gln-synt_N_2"/>
    <property type="match status" value="1"/>
</dbReference>
<feature type="region of interest" description="Disordered" evidence="7">
    <location>
        <begin position="1"/>
        <end position="45"/>
    </location>
</feature>
<protein>
    <submittedName>
        <fullName evidence="10">Gamma-glutamylpolyamine synthetase GlnA3</fullName>
    </submittedName>
</protein>
<dbReference type="SUPFAM" id="SSF55931">
    <property type="entry name" value="Glutamine synthetase/guanido kinase"/>
    <property type="match status" value="1"/>
</dbReference>
<comment type="similarity">
    <text evidence="1 5 6">Belongs to the glutamine synthetase family.</text>
</comment>
<dbReference type="PANTHER" id="PTHR43785:SF12">
    <property type="entry name" value="TYPE-1 GLUTAMINE SYNTHETASE 2"/>
    <property type="match status" value="1"/>
</dbReference>
<keyword evidence="11" id="KW-1185">Reference proteome</keyword>
<evidence type="ECO:0000256" key="6">
    <source>
        <dbReference type="RuleBase" id="RU000384"/>
    </source>
</evidence>
<comment type="caution">
    <text evidence="10">The sequence shown here is derived from an EMBL/GenBank/DDBJ whole genome shotgun (WGS) entry which is preliminary data.</text>
</comment>
<feature type="compositionally biased region" description="Gly residues" evidence="7">
    <location>
        <begin position="32"/>
        <end position="44"/>
    </location>
</feature>
<sequence length="507" mass="52889">MGTTVAEADHPAELPAEPGDDTGLPEPAEAGRSGGSGGSGGSAGVGLAAAAPLTAEARAERAARARAAAARLSAEGVDGVILSWVDNAGITRVKSVPVRRLEHAAAWGVGAAPCFDVFLVDDSITTGHHVGGPVGDLRLIPDVSRLCRLAAQPGWAWAPADRYAQDGTPHPGCQRQFTRRMVRSAELRGLGLRAGIEVEWVVALAGPPEQPPVHPTHGPAYGLHRLADLSDYLRELLRALDEQRLTVLQLHPEYAPGQFEVSVAAEDPVDAADTTVLLRQTIRAVGLRHGLRTSFAPAVEPDGVGNGGHLHLSLWRDGQNLGQGGPGRHGLTAEAESFLAGALAELPALLTLGAPSPASYLRLVPQRWAGAFQCWGLENREAALRLIAGPPGEGAGTANAEFKCFDAAANPYLVIGAVIAAGLAGLDARRVLPPEVPTDPAALPEGEVPRLPAALAQALAAYRTSGLLREALGGPLYEAVLAVRQAEIELFADHTPEQLAAATRWRY</sequence>
<name>A0ABN1WFL6_9ACTN</name>
<dbReference type="PROSITE" id="PS51987">
    <property type="entry name" value="GS_CATALYTIC"/>
    <property type="match status" value="1"/>
</dbReference>
<feature type="domain" description="GS catalytic" evidence="9">
    <location>
        <begin position="174"/>
        <end position="507"/>
    </location>
</feature>
<dbReference type="RefSeq" id="WP_344443685.1">
    <property type="nucleotide sequence ID" value="NZ_BAAALF010000085.1"/>
</dbReference>
<dbReference type="Proteomes" id="UP001500037">
    <property type="component" value="Unassembled WGS sequence"/>
</dbReference>
<keyword evidence="4" id="KW-0067">ATP-binding</keyword>
<evidence type="ECO:0000256" key="3">
    <source>
        <dbReference type="ARBA" id="ARBA00022741"/>
    </source>
</evidence>
<dbReference type="EMBL" id="BAAALF010000085">
    <property type="protein sequence ID" value="GAA1248864.1"/>
    <property type="molecule type" value="Genomic_DNA"/>
</dbReference>
<evidence type="ECO:0000256" key="7">
    <source>
        <dbReference type="SAM" id="MobiDB-lite"/>
    </source>
</evidence>
<dbReference type="Pfam" id="PF00120">
    <property type="entry name" value="Gln-synt_C"/>
    <property type="match status" value="1"/>
</dbReference>
<evidence type="ECO:0000259" key="8">
    <source>
        <dbReference type="PROSITE" id="PS51986"/>
    </source>
</evidence>
<accession>A0ABN1WFL6</accession>
<dbReference type="SMART" id="SM01230">
    <property type="entry name" value="Gln-synt_C"/>
    <property type="match status" value="1"/>
</dbReference>
<evidence type="ECO:0000256" key="4">
    <source>
        <dbReference type="ARBA" id="ARBA00022840"/>
    </source>
</evidence>
<evidence type="ECO:0000256" key="1">
    <source>
        <dbReference type="ARBA" id="ARBA00009897"/>
    </source>
</evidence>
<dbReference type="InterPro" id="IPR036651">
    <property type="entry name" value="Gln_synt_N_sf"/>
</dbReference>
<organism evidence="10 11">
    <name type="scientific">Kitasatospora nipponensis</name>
    <dbReference type="NCBI Taxonomy" id="258049"/>
    <lineage>
        <taxon>Bacteria</taxon>
        <taxon>Bacillati</taxon>
        <taxon>Actinomycetota</taxon>
        <taxon>Actinomycetes</taxon>
        <taxon>Kitasatosporales</taxon>
        <taxon>Streptomycetaceae</taxon>
        <taxon>Kitasatospora</taxon>
    </lineage>
</organism>
<proteinExistence type="inferred from homology"/>
<keyword evidence="3" id="KW-0547">Nucleotide-binding</keyword>
<evidence type="ECO:0000256" key="5">
    <source>
        <dbReference type="PROSITE-ProRule" id="PRU01330"/>
    </source>
</evidence>
<evidence type="ECO:0000256" key="2">
    <source>
        <dbReference type="ARBA" id="ARBA00022598"/>
    </source>
</evidence>
<dbReference type="PANTHER" id="PTHR43785">
    <property type="entry name" value="GAMMA-GLUTAMYLPUTRESCINE SYNTHETASE"/>
    <property type="match status" value="1"/>
</dbReference>
<dbReference type="InterPro" id="IPR008147">
    <property type="entry name" value="Gln_synt_N"/>
</dbReference>
<feature type="domain" description="GS beta-grasp" evidence="8">
    <location>
        <begin position="75"/>
        <end position="167"/>
    </location>
</feature>
<keyword evidence="2" id="KW-0436">Ligase</keyword>
<evidence type="ECO:0000313" key="11">
    <source>
        <dbReference type="Proteomes" id="UP001500037"/>
    </source>
</evidence>
<evidence type="ECO:0000259" key="9">
    <source>
        <dbReference type="PROSITE" id="PS51987"/>
    </source>
</evidence>
<evidence type="ECO:0000313" key="10">
    <source>
        <dbReference type="EMBL" id="GAA1248864.1"/>
    </source>
</evidence>
<dbReference type="InterPro" id="IPR014746">
    <property type="entry name" value="Gln_synth/guanido_kin_cat_dom"/>
</dbReference>
<dbReference type="SUPFAM" id="SSF54368">
    <property type="entry name" value="Glutamine synthetase, N-terminal domain"/>
    <property type="match status" value="1"/>
</dbReference>
<dbReference type="Gene3D" id="3.30.590.10">
    <property type="entry name" value="Glutamine synthetase/guanido kinase, catalytic domain"/>
    <property type="match status" value="1"/>
</dbReference>
<dbReference type="Gene3D" id="3.10.20.70">
    <property type="entry name" value="Glutamine synthetase, N-terminal domain"/>
    <property type="match status" value="1"/>
</dbReference>